<gene>
    <name evidence="1" type="ORF">FHS74_004795</name>
</gene>
<organism evidence="1 2">
    <name type="scientific">Nitrospirillum iridis</name>
    <dbReference type="NCBI Taxonomy" id="765888"/>
    <lineage>
        <taxon>Bacteria</taxon>
        <taxon>Pseudomonadati</taxon>
        <taxon>Pseudomonadota</taxon>
        <taxon>Alphaproteobacteria</taxon>
        <taxon>Rhodospirillales</taxon>
        <taxon>Azospirillaceae</taxon>
        <taxon>Nitrospirillum</taxon>
    </lineage>
</organism>
<keyword evidence="2" id="KW-1185">Reference proteome</keyword>
<proteinExistence type="predicted"/>
<dbReference type="GO" id="GO:0016787">
    <property type="term" value="F:hydrolase activity"/>
    <property type="evidence" value="ECO:0007669"/>
    <property type="project" value="UniProtKB-KW"/>
</dbReference>
<keyword evidence="1" id="KW-0378">Hydrolase</keyword>
<protein>
    <submittedName>
        <fullName evidence="1">Cytosine/adenosine deaminase-related metal-dependent hydrolase</fullName>
    </submittedName>
</protein>
<dbReference type="SUPFAM" id="SSF51556">
    <property type="entry name" value="Metallo-dependent hydrolases"/>
    <property type="match status" value="1"/>
</dbReference>
<accession>A0A7X0B1U4</accession>
<evidence type="ECO:0000313" key="1">
    <source>
        <dbReference type="EMBL" id="MBB6254209.1"/>
    </source>
</evidence>
<reference evidence="1 2" key="1">
    <citation type="submission" date="2020-08" db="EMBL/GenBank/DDBJ databases">
        <title>Genomic Encyclopedia of Type Strains, Phase IV (KMG-IV): sequencing the most valuable type-strain genomes for metagenomic binning, comparative biology and taxonomic classification.</title>
        <authorList>
            <person name="Goeker M."/>
        </authorList>
    </citation>
    <scope>NUCLEOTIDE SEQUENCE [LARGE SCALE GENOMIC DNA]</scope>
    <source>
        <strain evidence="1 2">DSM 22198</strain>
    </source>
</reference>
<evidence type="ECO:0000313" key="2">
    <source>
        <dbReference type="Proteomes" id="UP000539175"/>
    </source>
</evidence>
<name>A0A7X0B1U4_9PROT</name>
<sequence length="347" mass="37248">MSPCWLGPTAPPPGLAEMAATYGARLGDCIAFPGLVNSHDHLAFNCYPPTGTPPYDDFLEWSRDVQAEKVLVDRIEAVPASARVQIGLLKNLLWGVTAVADHGGAAGRGPIQVLAPYQDLHSPELAPPWRWMTGLGPAVLHLAEGVTADSRHRALAFLKGNLLRRPVAGVHGVSLAGNDFQRLAALVWCPASNLFLFGRTTDAAAALRQTQLLFGTDATLSAPGTLWDHLRQVRGRVADAELFACLTFRAARFWRHTAPNDLVIARRTASDPWDAFFALTPADLLLVARGGRPVLVDDRLEAPPGFGALRVGGTRKHLALPVADLLAAVRPQVETTALLDRFGNAAE</sequence>
<dbReference type="Gene3D" id="3.20.20.140">
    <property type="entry name" value="Metal-dependent hydrolases"/>
    <property type="match status" value="2"/>
</dbReference>
<dbReference type="EMBL" id="JACIIZ010000016">
    <property type="protein sequence ID" value="MBB6254209.1"/>
    <property type="molecule type" value="Genomic_DNA"/>
</dbReference>
<dbReference type="RefSeq" id="WP_184806347.1">
    <property type="nucleotide sequence ID" value="NZ_JACIIZ010000016.1"/>
</dbReference>
<dbReference type="Proteomes" id="UP000539175">
    <property type="component" value="Unassembled WGS sequence"/>
</dbReference>
<dbReference type="InterPro" id="IPR032466">
    <property type="entry name" value="Metal_Hydrolase"/>
</dbReference>
<dbReference type="AlphaFoldDB" id="A0A7X0B1U4"/>
<comment type="caution">
    <text evidence="1">The sequence shown here is derived from an EMBL/GenBank/DDBJ whole genome shotgun (WGS) entry which is preliminary data.</text>
</comment>